<dbReference type="RefSeq" id="WP_008002479.1">
    <property type="nucleotide sequence ID" value="NZ_AOJI01000033.1"/>
</dbReference>
<accession>M0P719</accession>
<protein>
    <submittedName>
        <fullName evidence="2">Uncharacterized protein</fullName>
    </submittedName>
</protein>
<name>M0P719_9EURY</name>
<comment type="caution">
    <text evidence="2">The sequence shown here is derived from an EMBL/GenBank/DDBJ whole genome shotgun (WGS) entry which is preliminary data.</text>
</comment>
<keyword evidence="1" id="KW-1133">Transmembrane helix</keyword>
<dbReference type="STRING" id="1230454.C461_14598"/>
<keyword evidence="1" id="KW-0812">Transmembrane</keyword>
<evidence type="ECO:0000313" key="3">
    <source>
        <dbReference type="Proteomes" id="UP000011575"/>
    </source>
</evidence>
<dbReference type="Proteomes" id="UP000011575">
    <property type="component" value="Unassembled WGS sequence"/>
</dbReference>
<evidence type="ECO:0000313" key="2">
    <source>
        <dbReference type="EMBL" id="EMA65334.1"/>
    </source>
</evidence>
<feature type="transmembrane region" description="Helical" evidence="1">
    <location>
        <begin position="33"/>
        <end position="58"/>
    </location>
</feature>
<proteinExistence type="predicted"/>
<dbReference type="PATRIC" id="fig|1230454.4.peg.2939"/>
<gene>
    <name evidence="2" type="ORF">C461_14598</name>
</gene>
<reference evidence="2 3" key="1">
    <citation type="journal article" date="2014" name="PLoS Genet.">
        <title>Phylogenetically driven sequencing of extremely halophilic archaea reveals strategies for static and dynamic osmo-response.</title>
        <authorList>
            <person name="Becker E.A."/>
            <person name="Seitzer P.M."/>
            <person name="Tritt A."/>
            <person name="Larsen D."/>
            <person name="Krusor M."/>
            <person name="Yao A.I."/>
            <person name="Wu D."/>
            <person name="Madern D."/>
            <person name="Eisen J.A."/>
            <person name="Darling A.E."/>
            <person name="Facciotti M.T."/>
        </authorList>
    </citation>
    <scope>NUCLEOTIDE SEQUENCE [LARGE SCALE GENOMIC DNA]</scope>
    <source>
        <strain evidence="2 3">JCM 13560</strain>
    </source>
</reference>
<dbReference type="EMBL" id="AOJI01000033">
    <property type="protein sequence ID" value="EMA65334.1"/>
    <property type="molecule type" value="Genomic_DNA"/>
</dbReference>
<sequence length="68" mass="7417">MERLRAAVAGLAVVAAVFGGLVAIRVVTRFLRAAVWFAETAATLAFALLLGYLAYRVLWGESDDPRRH</sequence>
<keyword evidence="3" id="KW-1185">Reference proteome</keyword>
<evidence type="ECO:0000256" key="1">
    <source>
        <dbReference type="SAM" id="Phobius"/>
    </source>
</evidence>
<keyword evidence="1" id="KW-0472">Membrane</keyword>
<dbReference type="AlphaFoldDB" id="M0P719"/>
<organism evidence="2 3">
    <name type="scientific">Halorubrum aidingense JCM 13560</name>
    <dbReference type="NCBI Taxonomy" id="1230454"/>
    <lineage>
        <taxon>Archaea</taxon>
        <taxon>Methanobacteriati</taxon>
        <taxon>Methanobacteriota</taxon>
        <taxon>Stenosarchaea group</taxon>
        <taxon>Halobacteria</taxon>
        <taxon>Halobacteriales</taxon>
        <taxon>Haloferacaceae</taxon>
        <taxon>Halorubrum</taxon>
    </lineage>
</organism>